<evidence type="ECO:0000313" key="2">
    <source>
        <dbReference type="Proteomes" id="UP001303046"/>
    </source>
</evidence>
<sequence>MQNTRLQNAALYCATYCNAPPLAPPPPCDSSKINSDCPDRHLVTPINYNLASLNFFIFSSSLVQLSRIAYNRYMNSNKKKTKL</sequence>
<reference evidence="1 2" key="1">
    <citation type="submission" date="2023-08" db="EMBL/GenBank/DDBJ databases">
        <title>A Necator americanus chromosomal reference genome.</title>
        <authorList>
            <person name="Ilik V."/>
            <person name="Petrzelkova K.J."/>
            <person name="Pardy F."/>
            <person name="Fuh T."/>
            <person name="Niatou-Singa F.S."/>
            <person name="Gouil Q."/>
            <person name="Baker L."/>
            <person name="Ritchie M.E."/>
            <person name="Jex A.R."/>
            <person name="Gazzola D."/>
            <person name="Li H."/>
            <person name="Toshio Fujiwara R."/>
            <person name="Zhan B."/>
            <person name="Aroian R.V."/>
            <person name="Pafco B."/>
            <person name="Schwarz E.M."/>
        </authorList>
    </citation>
    <scope>NUCLEOTIDE SEQUENCE [LARGE SCALE GENOMIC DNA]</scope>
    <source>
        <strain evidence="1 2">Aroian</strain>
        <tissue evidence="1">Whole animal</tissue>
    </source>
</reference>
<comment type="caution">
    <text evidence="1">The sequence shown here is derived from an EMBL/GenBank/DDBJ whole genome shotgun (WGS) entry which is preliminary data.</text>
</comment>
<evidence type="ECO:0000313" key="1">
    <source>
        <dbReference type="EMBL" id="KAK6731585.1"/>
    </source>
</evidence>
<gene>
    <name evidence="1" type="primary">Necator_chrI.g3946</name>
    <name evidence="1" type="ORF">RB195_007817</name>
</gene>
<name>A0ABR1C1G0_NECAM</name>
<proteinExistence type="predicted"/>
<dbReference type="Proteomes" id="UP001303046">
    <property type="component" value="Unassembled WGS sequence"/>
</dbReference>
<keyword evidence="2" id="KW-1185">Reference proteome</keyword>
<dbReference type="EMBL" id="JAVFWL010000001">
    <property type="protein sequence ID" value="KAK6731585.1"/>
    <property type="molecule type" value="Genomic_DNA"/>
</dbReference>
<organism evidence="1 2">
    <name type="scientific">Necator americanus</name>
    <name type="common">Human hookworm</name>
    <dbReference type="NCBI Taxonomy" id="51031"/>
    <lineage>
        <taxon>Eukaryota</taxon>
        <taxon>Metazoa</taxon>
        <taxon>Ecdysozoa</taxon>
        <taxon>Nematoda</taxon>
        <taxon>Chromadorea</taxon>
        <taxon>Rhabditida</taxon>
        <taxon>Rhabditina</taxon>
        <taxon>Rhabditomorpha</taxon>
        <taxon>Strongyloidea</taxon>
        <taxon>Ancylostomatidae</taxon>
        <taxon>Bunostominae</taxon>
        <taxon>Necator</taxon>
    </lineage>
</organism>
<protein>
    <submittedName>
        <fullName evidence="1">Uncharacterized protein</fullName>
    </submittedName>
</protein>
<accession>A0ABR1C1G0</accession>